<evidence type="ECO:0000256" key="1">
    <source>
        <dbReference type="SAM" id="MobiDB-lite"/>
    </source>
</evidence>
<dbReference type="AlphaFoldDB" id="A0A920CKN9"/>
<accession>A0A920CKN9</accession>
<evidence type="ECO:0000313" key="3">
    <source>
        <dbReference type="Proteomes" id="UP000681162"/>
    </source>
</evidence>
<dbReference type="RefSeq" id="WP_212944398.1">
    <property type="nucleotide sequence ID" value="NZ_BORR01000038.1"/>
</dbReference>
<feature type="region of interest" description="Disordered" evidence="1">
    <location>
        <begin position="311"/>
        <end position="377"/>
    </location>
</feature>
<feature type="compositionally biased region" description="Basic and acidic residues" evidence="1">
    <location>
        <begin position="349"/>
        <end position="369"/>
    </location>
</feature>
<organism evidence="2 3">
    <name type="scientific">Paenibacillus antibioticophila</name>
    <dbReference type="NCBI Taxonomy" id="1274374"/>
    <lineage>
        <taxon>Bacteria</taxon>
        <taxon>Bacillati</taxon>
        <taxon>Bacillota</taxon>
        <taxon>Bacilli</taxon>
        <taxon>Bacillales</taxon>
        <taxon>Paenibacillaceae</taxon>
        <taxon>Paenibacillus</taxon>
    </lineage>
</organism>
<protein>
    <recommendedName>
        <fullName evidence="4">RecT family protein</fullName>
    </recommendedName>
</protein>
<evidence type="ECO:0000313" key="2">
    <source>
        <dbReference type="EMBL" id="GIO40197.1"/>
    </source>
</evidence>
<keyword evidence="3" id="KW-1185">Reference proteome</keyword>
<name>A0A920CKN9_9BACL</name>
<evidence type="ECO:0008006" key="4">
    <source>
        <dbReference type="Google" id="ProtNLM"/>
    </source>
</evidence>
<reference evidence="2 3" key="1">
    <citation type="submission" date="2021-03" db="EMBL/GenBank/DDBJ databases">
        <title>Antimicrobial resistance genes in bacteria isolated from Japanese honey, and their potential for conferring macrolide and lincosamide resistance in the American foulbrood pathogen Paenibacillus larvae.</title>
        <authorList>
            <person name="Okamoto M."/>
            <person name="Kumagai M."/>
            <person name="Kanamori H."/>
            <person name="Takamatsu D."/>
        </authorList>
    </citation>
    <scope>NUCLEOTIDE SEQUENCE [LARGE SCALE GENOMIC DNA]</scope>
    <source>
        <strain evidence="2 3">J41TS12</strain>
    </source>
</reference>
<dbReference type="Proteomes" id="UP000681162">
    <property type="component" value="Unassembled WGS sequence"/>
</dbReference>
<dbReference type="EMBL" id="BORR01000038">
    <property type="protein sequence ID" value="GIO40197.1"/>
    <property type="molecule type" value="Genomic_DNA"/>
</dbReference>
<proteinExistence type="predicted"/>
<gene>
    <name evidence="2" type="ORF">J41TS12_50580</name>
</gene>
<feature type="compositionally biased region" description="Basic and acidic residues" evidence="1">
    <location>
        <begin position="311"/>
        <end position="320"/>
    </location>
</feature>
<feature type="compositionally biased region" description="Polar residues" evidence="1">
    <location>
        <begin position="338"/>
        <end position="348"/>
    </location>
</feature>
<comment type="caution">
    <text evidence="2">The sequence shown here is derived from an EMBL/GenBank/DDBJ whole genome shotgun (WGS) entry which is preliminary data.</text>
</comment>
<sequence length="377" mass="42525">MSNPIYSTGLTKVNDTFLPMIENQLVSNGINMDQYSKQCVMNALSSINAALEAKGITFSSPDLDKNNVTTILLNVAALKLNAAASPREVYFQIRNVKVKSEGKDVWKKQVEMGIEGDGNDAILARFGRNVAQVRPYWLVREGDEFDYPTFNGLEMTPPKWTPKGKGEVIRVVYPIIFTDDSIQYFISEREDVSKNLVAHIQNNMMNETFGILPSGKTRYDANPEQLKKIAEKKSEVLKKASGLGLDALDDPELQQWISPAWFEYHSRESMIIRKMRNNAVKKIPKEFSNAFVELVHDRASDGEYSSVREEIAERANREPIDITPEPETTHEPEEYPTQSADAESNQTTDVKREPAQQKSPVTEKTKKEGTPPADDDF</sequence>